<protein>
    <submittedName>
        <fullName evidence="2">Uncharacterized protein</fullName>
    </submittedName>
</protein>
<organism evidence="2 3">
    <name type="scientific">Triplophysa rosa</name>
    <name type="common">Cave loach</name>
    <dbReference type="NCBI Taxonomy" id="992332"/>
    <lineage>
        <taxon>Eukaryota</taxon>
        <taxon>Metazoa</taxon>
        <taxon>Chordata</taxon>
        <taxon>Craniata</taxon>
        <taxon>Vertebrata</taxon>
        <taxon>Euteleostomi</taxon>
        <taxon>Actinopterygii</taxon>
        <taxon>Neopterygii</taxon>
        <taxon>Teleostei</taxon>
        <taxon>Ostariophysi</taxon>
        <taxon>Cypriniformes</taxon>
        <taxon>Nemacheilidae</taxon>
        <taxon>Triplophysa</taxon>
    </lineage>
</organism>
<dbReference type="InterPro" id="IPR032743">
    <property type="entry name" value="FAM47"/>
</dbReference>
<dbReference type="AlphaFoldDB" id="A0A9W7X370"/>
<dbReference type="EMBL" id="JAFHDT010000002">
    <property type="protein sequence ID" value="KAI7812945.1"/>
    <property type="molecule type" value="Genomic_DNA"/>
</dbReference>
<reference evidence="2" key="1">
    <citation type="submission" date="2021-02" db="EMBL/GenBank/DDBJ databases">
        <title>Comparative genomics reveals that relaxation of natural selection precedes convergent phenotypic evolution of cavefish.</title>
        <authorList>
            <person name="Peng Z."/>
        </authorList>
    </citation>
    <scope>NUCLEOTIDE SEQUENCE</scope>
    <source>
        <tissue evidence="2">Muscle</tissue>
    </source>
</reference>
<accession>A0A9W7X370</accession>
<comment type="caution">
    <text evidence="2">The sequence shown here is derived from an EMBL/GenBank/DDBJ whole genome shotgun (WGS) entry which is preliminary data.</text>
</comment>
<keyword evidence="3" id="KW-1185">Reference proteome</keyword>
<evidence type="ECO:0000256" key="1">
    <source>
        <dbReference type="ARBA" id="ARBA00005277"/>
    </source>
</evidence>
<sequence length="402" mass="46231">MSLKTGPVENTKFPWYKERLQTKYLRDLSKTQQLSGALDGRRWRFLSPGLDDFRDGYPTVYEELFTRCDCGMAPAVFGMPKHPCAVKLPQKTLSKDHACYSKQNPQSQTQREFIDAVEHRLKEHPLALYPHLESGMTPELFDQVLAVLDPDMCVKEDLSTTSPKNEIHLEDSRPQCELSPSVLLSETVAPFISIKPQKEKCKDNRPKNIYKWQKPKETRLKDHMTDVKHLQDDVKLRITRLFCEWINSLGGDTGDLTESTILDLFKSDYEKKPLLTLIKNKTPAILYSSAVDLRPDAFKLSKAYELNRPQTSQTCTKRAASNLLRSPSDITDSLDIEGQLSEEDKELKERYAIQAFRQYIINKRLEMPRFLSVLFSEEELKDKMRDSNSTGSILTSKSRACQ</sequence>
<dbReference type="Pfam" id="PF14642">
    <property type="entry name" value="FAM47"/>
    <property type="match status" value="1"/>
</dbReference>
<dbReference type="GO" id="GO:0000785">
    <property type="term" value="C:chromatin"/>
    <property type="evidence" value="ECO:0007669"/>
    <property type="project" value="TreeGrafter"/>
</dbReference>
<proteinExistence type="inferred from homology"/>
<dbReference type="PANTHER" id="PTHR46449">
    <property type="entry name" value="ZGC:158260"/>
    <property type="match status" value="1"/>
</dbReference>
<evidence type="ECO:0000313" key="3">
    <source>
        <dbReference type="Proteomes" id="UP001059041"/>
    </source>
</evidence>
<comment type="similarity">
    <text evidence="1">Belongs to the FAM47 family.</text>
</comment>
<evidence type="ECO:0000313" key="2">
    <source>
        <dbReference type="EMBL" id="KAI7812945.1"/>
    </source>
</evidence>
<name>A0A9W7X370_TRIRA</name>
<dbReference type="Proteomes" id="UP001059041">
    <property type="component" value="Linkage Group LG2"/>
</dbReference>
<dbReference type="OrthoDB" id="6755972at2759"/>
<dbReference type="PANTHER" id="PTHR46449:SF5">
    <property type="entry name" value="FAMILY WITH SEQUENCE SIMILARITY 47 MEMBER E"/>
    <property type="match status" value="1"/>
</dbReference>
<gene>
    <name evidence="2" type="ORF">IRJ41_012509</name>
</gene>
<dbReference type="GO" id="GO:0045815">
    <property type="term" value="P:transcription initiation-coupled chromatin remodeling"/>
    <property type="evidence" value="ECO:0007669"/>
    <property type="project" value="TreeGrafter"/>
</dbReference>